<evidence type="ECO:0000313" key="3">
    <source>
        <dbReference type="EMBL" id="EDY60685.1"/>
    </source>
</evidence>
<evidence type="ECO:0000256" key="2">
    <source>
        <dbReference type="ARBA" id="ARBA00023002"/>
    </source>
</evidence>
<protein>
    <submittedName>
        <fullName evidence="3">3-oxoacyl-[acyl-carrier-protein] reductase</fullName>
    </submittedName>
</protein>
<dbReference type="SUPFAM" id="SSF51735">
    <property type="entry name" value="NAD(P)-binding Rossmann-fold domains"/>
    <property type="match status" value="1"/>
</dbReference>
<evidence type="ECO:0000256" key="1">
    <source>
        <dbReference type="ARBA" id="ARBA00006484"/>
    </source>
</evidence>
<dbReference type="InterPro" id="IPR020904">
    <property type="entry name" value="Sc_DH/Rdtase_CS"/>
</dbReference>
<reference evidence="3" key="1">
    <citation type="submission" date="2009-10" db="EMBL/GenBank/DDBJ databases">
        <title>The genome sequence of Streptomyces sviceus strain ATCC 29083.</title>
        <authorList>
            <consortium name="The Broad Institute Genome Sequencing Platform"/>
            <consortium name="Broad Institute Microbial Sequencing Center"/>
            <person name="Fischbach M."/>
            <person name="Godfrey P."/>
            <person name="Ward D."/>
            <person name="Young S."/>
            <person name="Zeng Q."/>
            <person name="Koehrsen M."/>
            <person name="Alvarado L."/>
            <person name="Berlin A.M."/>
            <person name="Bochicchio J."/>
            <person name="Borenstein D."/>
            <person name="Chapman S.B."/>
            <person name="Chen Z."/>
            <person name="Engels R."/>
            <person name="Freedman E."/>
            <person name="Gellesch M."/>
            <person name="Goldberg J."/>
            <person name="Griggs A."/>
            <person name="Gujja S."/>
            <person name="Heilman E.R."/>
            <person name="Heiman D.I."/>
            <person name="Hepburn T.A."/>
            <person name="Howarth C."/>
            <person name="Jen D."/>
            <person name="Larson L."/>
            <person name="Lewis B."/>
            <person name="Mehta T."/>
            <person name="Park D."/>
            <person name="Pearson M."/>
            <person name="Richards J."/>
            <person name="Roberts A."/>
            <person name="Saif S."/>
            <person name="Shea T.D."/>
            <person name="Shenoy N."/>
            <person name="Sisk P."/>
            <person name="Stolte C."/>
            <person name="Sykes S.N."/>
            <person name="Thomson T."/>
            <person name="Walk T."/>
            <person name="White J."/>
            <person name="Yandava C."/>
            <person name="Straight P."/>
            <person name="Clardy J."/>
            <person name="Hung D."/>
            <person name="Kolter R."/>
            <person name="Mekalanos J."/>
            <person name="Walker S."/>
            <person name="Walsh C.T."/>
            <person name="Wieland-Brown L.C."/>
            <person name="Haas B."/>
            <person name="Nusbaum C."/>
            <person name="Birren B."/>
        </authorList>
    </citation>
    <scope>NUCLEOTIDE SEQUENCE [LARGE SCALE GENOMIC DNA]</scope>
    <source>
        <strain evidence="3">ATCC 29083</strain>
    </source>
</reference>
<dbReference type="EMBL" id="CM000951">
    <property type="protein sequence ID" value="EDY60685.1"/>
    <property type="molecule type" value="Genomic_DNA"/>
</dbReference>
<proteinExistence type="inferred from homology"/>
<name>B5I6I0_STRX2</name>
<keyword evidence="4" id="KW-1185">Reference proteome</keyword>
<dbReference type="PANTHER" id="PTHR24321:SF8">
    <property type="entry name" value="ESTRADIOL 17-BETA-DEHYDROGENASE 8-RELATED"/>
    <property type="match status" value="1"/>
</dbReference>
<dbReference type="InterPro" id="IPR036291">
    <property type="entry name" value="NAD(P)-bd_dom_sf"/>
</dbReference>
<dbReference type="HOGENOM" id="CLU_010194_1_0_11"/>
<dbReference type="NCBIfam" id="NF005559">
    <property type="entry name" value="PRK07231.1"/>
    <property type="match status" value="1"/>
</dbReference>
<keyword evidence="2" id="KW-0560">Oxidoreductase</keyword>
<dbReference type="FunFam" id="3.40.50.720:FF:000084">
    <property type="entry name" value="Short-chain dehydrogenase reductase"/>
    <property type="match status" value="1"/>
</dbReference>
<evidence type="ECO:0000313" key="4">
    <source>
        <dbReference type="Proteomes" id="UP000002785"/>
    </source>
</evidence>
<dbReference type="PANTHER" id="PTHR24321">
    <property type="entry name" value="DEHYDROGENASES, SHORT CHAIN"/>
    <property type="match status" value="1"/>
</dbReference>
<dbReference type="eggNOG" id="COG1028">
    <property type="taxonomic scope" value="Bacteria"/>
</dbReference>
<dbReference type="Pfam" id="PF13561">
    <property type="entry name" value="adh_short_C2"/>
    <property type="match status" value="1"/>
</dbReference>
<dbReference type="Gene3D" id="3.40.50.720">
    <property type="entry name" value="NAD(P)-binding Rossmann-like Domain"/>
    <property type="match status" value="1"/>
</dbReference>
<dbReference type="InterPro" id="IPR002347">
    <property type="entry name" value="SDR_fam"/>
</dbReference>
<dbReference type="CDD" id="cd05233">
    <property type="entry name" value="SDR_c"/>
    <property type="match status" value="1"/>
</dbReference>
<dbReference type="Proteomes" id="UP000002785">
    <property type="component" value="Chromosome"/>
</dbReference>
<dbReference type="PROSITE" id="PS00061">
    <property type="entry name" value="ADH_SHORT"/>
    <property type="match status" value="1"/>
</dbReference>
<comment type="similarity">
    <text evidence="1">Belongs to the short-chain dehydrogenases/reductases (SDR) family.</text>
</comment>
<dbReference type="PRINTS" id="PR00080">
    <property type="entry name" value="SDRFAMILY"/>
</dbReference>
<dbReference type="RefSeq" id="WP_007379951.1">
    <property type="nucleotide sequence ID" value="NZ_CM000951.1"/>
</dbReference>
<sequence length="254" mass="26295">MTGTPFMEGKSGLVTGGAGGIGRASALAFARAGAAVLVSDLESCRDGGEQTVELVGKEGGRARFVPCDVTREADQERLVAETVRAYGRLDFALNNAGVEHQASLVDMEAADFDRVIAVNLKGVWLGLKHQIRQMLAQGGTGAIVNTSSLAGLVSPPLLGAYVASKHGVLGLTKTAAVEYAESGIRVNAVCPASIRTPLMDALTDDQLAQWVSRMAIKRLGEPEEVAAAVVWLCSDQASFVTGVGLPVDAGASAM</sequence>
<dbReference type="AlphaFoldDB" id="B5I6I0"/>
<organism evidence="3 4">
    <name type="scientific">Streptomyces sviceus (strain ATCC 29083 / DSM 924 / JCM 4929 / NBRC 13980 / NCIMB 11184 / NRRL 5439 / UC 5370)</name>
    <dbReference type="NCBI Taxonomy" id="463191"/>
    <lineage>
        <taxon>Bacteria</taxon>
        <taxon>Bacillati</taxon>
        <taxon>Actinomycetota</taxon>
        <taxon>Actinomycetes</taxon>
        <taxon>Kitasatosporales</taxon>
        <taxon>Streptomycetaceae</taxon>
        <taxon>Streptomyces</taxon>
    </lineage>
</organism>
<gene>
    <name evidence="3" type="ORF">SSEG_10163</name>
</gene>
<dbReference type="PRINTS" id="PR00081">
    <property type="entry name" value="GDHRDH"/>
</dbReference>
<dbReference type="GO" id="GO:0016491">
    <property type="term" value="F:oxidoreductase activity"/>
    <property type="evidence" value="ECO:0007669"/>
    <property type="project" value="UniProtKB-KW"/>
</dbReference>
<accession>B5I6I0</accession>